<sequence>MNEEDTTNEEVPPSDSEEEEAVRAAQTEHYWEAASRMLSANRAFLLPQTRPIDQGQAYLSEASHRRGKSTRDDNLSPPRKRIRLSHSTENTPVQKMRTFEHLRSVQSSPIQLPSPDLTASMSPTPRALHPFPSLGHRGTLAIMSNNAEIVQILPTPSPASPINNLPGRHSTFPRSSVGALSQVETLVLPKDSCSDLTEVPSSDIDESELHGDLSTQPFDLFTPLQSQEAVLPSSLLRRHPLAIVLPKTSSPQILCLNFRALLRISHNTNTKWGVIDCANAELSSSNRTSMKTKKYERQLKGNPEAIVHMNLSRGRHRARSREPESGSDQEVDTSQFEPDESDEERSRKRRSTSATTHNVPHAPDMTSSPLQEAETEAWHPKAFDISFSDDDKYQRSAGRESEASSALPNAGDARPRRPKRFPMPKRSLPKRRSHTPSVRHGKLETSPVSRSFSRTISRRRIDSSDDEMPPVASPRTQISHSSPSNMEQDAWDNSVVEENPGVEDFPPTSSRASSSSLETYDRSYNLDRDVGDDEVIDQDAQLSPQTWQRIRTSARRWPHGEAAAEGASRYNPIEISDDDGRDYASSEEPSGDTESDSEPDLTKIPGGTIIGRMYPPGWIKQQLLGKPEAKPRQRHHSQDLDGGPVPPGHVRVRRRATPLTNAEIKGDPESSEEASTNEDRPHLDLLVPVSRNSPDFFDLEGHSSPDVLEGSPRRSAARRSTDLTGLKRSLYTYGHVMNAVRPASVDDDSSSDSESEDDEVYDAVDDRTRAKWNKEGVSLKGEGSLIDYMLNRTGLRKRKKKGTHRNSSRRDGPRLPRVSSSGTRIVTHGARTTGGMQTLLPFSMTADDDMHEVLHATSHTDVPDPPVLSHRRPGQVDQTDYPIDVSLIQSTSKQKDRVRANGAMGLYTFSGNGTRISTGRTHQQKRIRQEEVQWASGSSKRAPKTASHSRPERRRHSQPSPTPVSNTLTMNEYFPKVAALEQRYKSLTPTSSPPRIEPLAWPTGAEPFECKISKLQSGIALPWDSDLSRGRLQELLSSSVADYIPTPPLAAYFREASLDPSMPIASFVDILGTAILALAQILSRDDPKVSESDYKDWQRSFRNACLYVTWFRSQSSPDRLKVLHTLLMDVLTLTHDVVEGFHALRGDDSYVNLLVLDLQWFAIEMALRMYRDQPLNLSEQGSTSVATHIKLLVAHMMVFDSAELLAAISSSTDCSDVLRRVCELWISLVHITITYSREPHHNSSLWDVFHDVMKATADRCGGAWYITSEYMWTALFSLCAWAQFSPLGITTSRSRLPSSWKTVALALADVDLTDQEGKLPRKRQRKLDAYIRMLIGRCLVLHQTWGWELNDALVVVTRLVEVFKTRHFSGLSDEKADYPKFMRENDFGLLNEQKGTAYTLFLKLLVSAAQGADNAQIRKLISVTTPVGSVSFTKASSFRTYSSLFNRFTFITVATYLNPADAKNMVARARRFVDIKDMDDLVCRGYIRGATYIGIVLRKTNRPVQDVVDWLSDVADELVERCVARDSSKRVDGESSKEDDKDLVSIQLVLGGIAHIIKAEPWKSSWYPEPALLGGRCISRVCAQPKIMIWKVADEVQRLIKTYLNVRDKPLPTRLTLASQLEGQESQESQEDYGFSIDLDDAVLAAADDNNEAQQRQKRDKEVIEDISTYLMPQFDTYIWKGLREVDPQELSRSITLFGWVECWAACASVLDWNFYVRHAHIMVQETVSKLRLKLWLRFFCTAVQYDPSTYDTYKVDFLRLLIQCLAAPELDQAREFVALVLWNDGLRHPILHGVPCEPAKGRERFELSQDAFKVGKVSILDCMIGNICTSFRKQVDGDQSISSENEVYASLLCSMLDTVTDFAPVISSIKTSKLVVYLPQQDFDLLEHSGYLDFCRHLSETLSGVPAIERYPKLHTLCTRFHDKLLRRAI</sequence>
<keyword evidence="2" id="KW-1185">Reference proteome</keyword>
<evidence type="ECO:0000313" key="2">
    <source>
        <dbReference type="Proteomes" id="UP001148662"/>
    </source>
</evidence>
<reference evidence="1" key="1">
    <citation type="submission" date="2022-07" db="EMBL/GenBank/DDBJ databases">
        <title>Genome Sequence of Phlebia brevispora.</title>
        <authorList>
            <person name="Buettner E."/>
        </authorList>
    </citation>
    <scope>NUCLEOTIDE SEQUENCE</scope>
    <source>
        <strain evidence="1">MPL23</strain>
    </source>
</reference>
<protein>
    <submittedName>
        <fullName evidence="1">Uncharacterized protein</fullName>
    </submittedName>
</protein>
<evidence type="ECO:0000313" key="1">
    <source>
        <dbReference type="EMBL" id="KAJ3557733.1"/>
    </source>
</evidence>
<name>A0ACC1TC33_9APHY</name>
<dbReference type="EMBL" id="JANHOG010000135">
    <property type="protein sequence ID" value="KAJ3557733.1"/>
    <property type="molecule type" value="Genomic_DNA"/>
</dbReference>
<comment type="caution">
    <text evidence="1">The sequence shown here is derived from an EMBL/GenBank/DDBJ whole genome shotgun (WGS) entry which is preliminary data.</text>
</comment>
<organism evidence="1 2">
    <name type="scientific">Phlebia brevispora</name>
    <dbReference type="NCBI Taxonomy" id="194682"/>
    <lineage>
        <taxon>Eukaryota</taxon>
        <taxon>Fungi</taxon>
        <taxon>Dikarya</taxon>
        <taxon>Basidiomycota</taxon>
        <taxon>Agaricomycotina</taxon>
        <taxon>Agaricomycetes</taxon>
        <taxon>Polyporales</taxon>
        <taxon>Meruliaceae</taxon>
        <taxon>Phlebia</taxon>
    </lineage>
</organism>
<proteinExistence type="predicted"/>
<dbReference type="Proteomes" id="UP001148662">
    <property type="component" value="Unassembled WGS sequence"/>
</dbReference>
<gene>
    <name evidence="1" type="ORF">NM688_g1310</name>
</gene>
<accession>A0ACC1TC33</accession>